<sequence>MIASRIEIRVAAEAGAHPAWRSLGFVSFSTNEKSRYSTLEMKSVMLPGPVASLVRLVCLGCHKNELNTFRQVGLLRLQLRGTPVGGGVPEAATPGRGAPTPRRSMESVGMEAFAAPSPVSAPEDVRTPVGAAAPGPSAPAPPASPSPATRSHPSTPADLDSATAQHVAQLERLKAAAVAIEDYDEAKRLKGVVDRLRALGGKIAALEARKAAAVADEDYDLAKQLKAQIEALRRGAGPSRSAGLGSVEGLRASLAEAVLQLDDAQDQHGQPAERQSGHIENASREDGPGSTPLVQARRARAAPAPSRGADAAAASRAGETTARAPRPGPLGAPPPGFPEDLPAPEPLSAEAAKDAAEVEALCGPFLAACFFARAWQLREAALRYLLSLAERGVGSEPSDQTLPTFESLPGEAHSALTDGRHFGAAVRLLRVMLQDRVLAVFQAALPCLLFLTQRSSLPKPRLASGLADAAAILVDKAGDSNPRVAEAATETVLRLVRAGVASGASLGGALLAPIRRGAAARAVLGRLALAEGVLAELGVGGAAGLPCEGLAALLGPAFEHSAGDIGRLGGPQAQARVLPPQLNPKLQEAIQAGNAATGAPSPAAGPGGHRDRRSTSDSRDRHPAERALFAAELAAREARYGPDHAEVADALSNLAIVYNQRGDVDAALPLYRRALRIWERALGPDHLDVAQTLTDIAVIHLEKGEDAIGRPLLARALDIQEAQLGPNHPDVVAIRDVLEEGAFDQP</sequence>
<dbReference type="AlphaFoldDB" id="A0AAD9MH99"/>
<feature type="compositionally biased region" description="Pro residues" evidence="2">
    <location>
        <begin position="136"/>
        <end position="145"/>
    </location>
</feature>
<dbReference type="Gene3D" id="1.25.10.10">
    <property type="entry name" value="Leucine-rich Repeat Variant"/>
    <property type="match status" value="1"/>
</dbReference>
<evidence type="ECO:0000259" key="4">
    <source>
        <dbReference type="Pfam" id="PF21038"/>
    </source>
</evidence>
<accession>A0AAD9MH99</accession>
<keyword evidence="1" id="KW-0802">TPR repeat</keyword>
<feature type="domain" description="UVR" evidence="3">
    <location>
        <begin position="202"/>
        <end position="234"/>
    </location>
</feature>
<feature type="repeat" description="TPR" evidence="1">
    <location>
        <begin position="648"/>
        <end position="681"/>
    </location>
</feature>
<dbReference type="InterPro" id="IPR011990">
    <property type="entry name" value="TPR-like_helical_dom_sf"/>
</dbReference>
<dbReference type="PANTHER" id="PTHR13371:SF0">
    <property type="entry name" value="CENTROSOMAL PROTEIN OF 104 KDA"/>
    <property type="match status" value="1"/>
</dbReference>
<feature type="compositionally biased region" description="Low complexity" evidence="2">
    <location>
        <begin position="301"/>
        <end position="325"/>
    </location>
</feature>
<dbReference type="PROSITE" id="PS50005">
    <property type="entry name" value="TPR"/>
    <property type="match status" value="1"/>
</dbReference>
<dbReference type="Pfam" id="PF02151">
    <property type="entry name" value="UVR"/>
    <property type="match status" value="1"/>
</dbReference>
<comment type="caution">
    <text evidence="5">The sequence shown here is derived from an EMBL/GenBank/DDBJ whole genome shotgun (WGS) entry which is preliminary data.</text>
</comment>
<dbReference type="InterPro" id="IPR011989">
    <property type="entry name" value="ARM-like"/>
</dbReference>
<dbReference type="InterPro" id="IPR019734">
    <property type="entry name" value="TPR_rpt"/>
</dbReference>
<feature type="region of interest" description="Disordered" evidence="2">
    <location>
        <begin position="594"/>
        <end position="623"/>
    </location>
</feature>
<feature type="region of interest" description="Disordered" evidence="2">
    <location>
        <begin position="263"/>
        <end position="349"/>
    </location>
</feature>
<dbReference type="SUPFAM" id="SSF48452">
    <property type="entry name" value="TPR-like"/>
    <property type="match status" value="1"/>
</dbReference>
<keyword evidence="6" id="KW-1185">Reference proteome</keyword>
<feature type="region of interest" description="Disordered" evidence="2">
    <location>
        <begin position="116"/>
        <end position="164"/>
    </location>
</feature>
<feature type="domain" description="Centrosomal protein CEP104 N-terminal" evidence="4">
    <location>
        <begin position="1"/>
        <end position="80"/>
    </location>
</feature>
<dbReference type="EMBL" id="JASFZW010000010">
    <property type="protein sequence ID" value="KAK2076502.1"/>
    <property type="molecule type" value="Genomic_DNA"/>
</dbReference>
<feature type="compositionally biased region" description="Basic and acidic residues" evidence="2">
    <location>
        <begin position="613"/>
        <end position="623"/>
    </location>
</feature>
<dbReference type="Proteomes" id="UP001255856">
    <property type="component" value="Unassembled WGS sequence"/>
</dbReference>
<dbReference type="Pfam" id="PF21040">
    <property type="entry name" value="CEP104-like_TOG"/>
    <property type="match status" value="1"/>
</dbReference>
<dbReference type="InterPro" id="IPR048739">
    <property type="entry name" value="CEP104_N"/>
</dbReference>
<dbReference type="PANTHER" id="PTHR13371">
    <property type="entry name" value="GLYCINE-, GLUTAMATE-, THIENYLCYCLOHEXYLPIPERIDINE-BINDING PROTEIN"/>
    <property type="match status" value="1"/>
</dbReference>
<evidence type="ECO:0000259" key="3">
    <source>
        <dbReference type="Pfam" id="PF02151"/>
    </source>
</evidence>
<evidence type="ECO:0008006" key="7">
    <source>
        <dbReference type="Google" id="ProtNLM"/>
    </source>
</evidence>
<dbReference type="GO" id="GO:0005929">
    <property type="term" value="C:cilium"/>
    <property type="evidence" value="ECO:0007669"/>
    <property type="project" value="TreeGrafter"/>
</dbReference>
<protein>
    <recommendedName>
        <fullName evidence="7">Kinesin light chain</fullName>
    </recommendedName>
</protein>
<dbReference type="Pfam" id="PF21038">
    <property type="entry name" value="CEP104_N"/>
    <property type="match status" value="1"/>
</dbReference>
<dbReference type="PROSITE" id="PS50293">
    <property type="entry name" value="TPR_REGION"/>
    <property type="match status" value="1"/>
</dbReference>
<feature type="compositionally biased region" description="Pro residues" evidence="2">
    <location>
        <begin position="326"/>
        <end position="345"/>
    </location>
</feature>
<dbReference type="SMART" id="SM00028">
    <property type="entry name" value="TPR"/>
    <property type="match status" value="1"/>
</dbReference>
<organism evidence="5 6">
    <name type="scientific">Prototheca wickerhamii</name>
    <dbReference type="NCBI Taxonomy" id="3111"/>
    <lineage>
        <taxon>Eukaryota</taxon>
        <taxon>Viridiplantae</taxon>
        <taxon>Chlorophyta</taxon>
        <taxon>core chlorophytes</taxon>
        <taxon>Trebouxiophyceae</taxon>
        <taxon>Chlorellales</taxon>
        <taxon>Chlorellaceae</taxon>
        <taxon>Prototheca</taxon>
    </lineage>
</organism>
<evidence type="ECO:0000256" key="1">
    <source>
        <dbReference type="PROSITE-ProRule" id="PRU00339"/>
    </source>
</evidence>
<dbReference type="Gene3D" id="1.25.40.10">
    <property type="entry name" value="Tetratricopeptide repeat domain"/>
    <property type="match status" value="1"/>
</dbReference>
<dbReference type="Pfam" id="PF13424">
    <property type="entry name" value="TPR_12"/>
    <property type="match status" value="1"/>
</dbReference>
<reference evidence="5" key="1">
    <citation type="submission" date="2021-01" db="EMBL/GenBank/DDBJ databases">
        <authorList>
            <person name="Eckstrom K.M.E."/>
        </authorList>
    </citation>
    <scope>NUCLEOTIDE SEQUENCE</scope>
    <source>
        <strain evidence="5">UVCC 0001</strain>
    </source>
</reference>
<feature type="compositionally biased region" description="Low complexity" evidence="2">
    <location>
        <begin position="146"/>
        <end position="157"/>
    </location>
</feature>
<evidence type="ECO:0000313" key="6">
    <source>
        <dbReference type="Proteomes" id="UP001255856"/>
    </source>
</evidence>
<proteinExistence type="predicted"/>
<dbReference type="InterPro" id="IPR001943">
    <property type="entry name" value="UVR_dom"/>
</dbReference>
<dbReference type="InterPro" id="IPR016024">
    <property type="entry name" value="ARM-type_fold"/>
</dbReference>
<dbReference type="InterPro" id="IPR052607">
    <property type="entry name" value="CEP104-like"/>
</dbReference>
<gene>
    <name evidence="5" type="ORF">QBZ16_001028</name>
</gene>
<evidence type="ECO:0000256" key="2">
    <source>
        <dbReference type="SAM" id="MobiDB-lite"/>
    </source>
</evidence>
<feature type="region of interest" description="Disordered" evidence="2">
    <location>
        <begin position="83"/>
        <end position="104"/>
    </location>
</feature>
<evidence type="ECO:0000313" key="5">
    <source>
        <dbReference type="EMBL" id="KAK2076502.1"/>
    </source>
</evidence>
<feature type="compositionally biased region" description="Basic and acidic residues" evidence="2">
    <location>
        <begin position="275"/>
        <end position="287"/>
    </location>
</feature>
<feature type="compositionally biased region" description="Low complexity" evidence="2">
    <location>
        <begin position="594"/>
        <end position="604"/>
    </location>
</feature>
<name>A0AAD9MH99_PROWI</name>
<dbReference type="SUPFAM" id="SSF48371">
    <property type="entry name" value="ARM repeat"/>
    <property type="match status" value="1"/>
</dbReference>